<dbReference type="EMBL" id="JRZE01000006">
    <property type="protein sequence ID" value="KHF42669.1"/>
    <property type="molecule type" value="Genomic_DNA"/>
</dbReference>
<evidence type="ECO:0000313" key="3">
    <source>
        <dbReference type="Proteomes" id="UP000030848"/>
    </source>
</evidence>
<evidence type="ECO:0000256" key="1">
    <source>
        <dbReference type="SAM" id="MobiDB-lite"/>
    </source>
</evidence>
<comment type="caution">
    <text evidence="2">The sequence shown here is derived from an EMBL/GenBank/DDBJ whole genome shotgun (WGS) entry which is preliminary data.</text>
</comment>
<evidence type="ECO:0000313" key="2">
    <source>
        <dbReference type="EMBL" id="KHF42669.1"/>
    </source>
</evidence>
<dbReference type="Proteomes" id="UP000030848">
    <property type="component" value="Unassembled WGS sequence"/>
</dbReference>
<gene>
    <name evidence="2" type="ORF">MINT15_28710</name>
</gene>
<organism evidence="2 3">
    <name type="scientific">Saccharomonospora viridis</name>
    <dbReference type="NCBI Taxonomy" id="1852"/>
    <lineage>
        <taxon>Bacteria</taxon>
        <taxon>Bacillati</taxon>
        <taxon>Actinomycetota</taxon>
        <taxon>Actinomycetes</taxon>
        <taxon>Pseudonocardiales</taxon>
        <taxon>Pseudonocardiaceae</taxon>
        <taxon>Saccharomonospora</taxon>
    </lineage>
</organism>
<dbReference type="AlphaFoldDB" id="A0A837D4D4"/>
<name>A0A837D4D4_9PSEU</name>
<protein>
    <submittedName>
        <fullName evidence="2">Uncharacterized protein</fullName>
    </submittedName>
</protein>
<reference evidence="2 3" key="1">
    <citation type="submission" date="2014-10" db="EMBL/GenBank/DDBJ databases">
        <title>Genome sequence of Micropolyspora internatus JCM3315.</title>
        <authorList>
            <person name="Shin S.-K."/>
            <person name="Yi H."/>
        </authorList>
    </citation>
    <scope>NUCLEOTIDE SEQUENCE [LARGE SCALE GENOMIC DNA]</scope>
    <source>
        <strain evidence="2 3">JCM 3315</strain>
    </source>
</reference>
<accession>A0A837D4D4</accession>
<proteinExistence type="predicted"/>
<feature type="region of interest" description="Disordered" evidence="1">
    <location>
        <begin position="1"/>
        <end position="43"/>
    </location>
</feature>
<sequence length="43" mass="4649">MRSGNPAVAIPPTKEVSVRPPGRAMSRPDVFSTNPEGNRYPVL</sequence>